<dbReference type="Gene3D" id="1.10.10.10">
    <property type="entry name" value="Winged helix-like DNA-binding domain superfamily/Winged helix DNA-binding domain"/>
    <property type="match status" value="1"/>
</dbReference>
<dbReference type="InterPro" id="IPR036390">
    <property type="entry name" value="WH_DNA-bd_sf"/>
</dbReference>
<dbReference type="PANTHER" id="PTHR34293">
    <property type="entry name" value="HTH-TYPE TRANSCRIPTIONAL REGULATOR TRMBL2"/>
    <property type="match status" value="1"/>
</dbReference>
<organism evidence="2 3">
    <name type="scientific">Halolamina pelagica</name>
    <dbReference type="NCBI Taxonomy" id="699431"/>
    <lineage>
        <taxon>Archaea</taxon>
        <taxon>Methanobacteriati</taxon>
        <taxon>Methanobacteriota</taxon>
        <taxon>Stenosarchaea group</taxon>
        <taxon>Halobacteria</taxon>
        <taxon>Halobacteriales</taxon>
        <taxon>Haloferacaceae</taxon>
    </lineage>
</organism>
<comment type="caution">
    <text evidence="2">The sequence shown here is derived from an EMBL/GenBank/DDBJ whole genome shotgun (WGS) entry which is preliminary data.</text>
</comment>
<dbReference type="RefSeq" id="WP_054584393.1">
    <property type="nucleotide sequence ID" value="NZ_LGUC01000001.1"/>
</dbReference>
<dbReference type="STRING" id="699431.SY89_02757"/>
<dbReference type="EMBL" id="LGUC01000001">
    <property type="protein sequence ID" value="KPN32000.1"/>
    <property type="molecule type" value="Genomic_DNA"/>
</dbReference>
<name>A0A0P7GD55_9EURY</name>
<dbReference type="PANTHER" id="PTHR34293:SF1">
    <property type="entry name" value="HTH-TYPE TRANSCRIPTIONAL REGULATOR TRMBL2"/>
    <property type="match status" value="1"/>
</dbReference>
<dbReference type="Pfam" id="PF01978">
    <property type="entry name" value="TrmB"/>
    <property type="match status" value="1"/>
</dbReference>
<dbReference type="SUPFAM" id="SSF46785">
    <property type="entry name" value="Winged helix' DNA-binding domain"/>
    <property type="match status" value="1"/>
</dbReference>
<dbReference type="Proteomes" id="UP000050535">
    <property type="component" value="Unassembled WGS sequence"/>
</dbReference>
<evidence type="ECO:0000313" key="3">
    <source>
        <dbReference type="Proteomes" id="UP000050535"/>
    </source>
</evidence>
<dbReference type="OrthoDB" id="30795at2157"/>
<dbReference type="InterPro" id="IPR036388">
    <property type="entry name" value="WH-like_DNA-bd_sf"/>
</dbReference>
<reference evidence="3" key="1">
    <citation type="submission" date="2013-11" db="EMBL/GenBank/DDBJ databases">
        <authorList>
            <person name="Hoang H.T."/>
            <person name="Killian M.L."/>
            <person name="Madson D.M."/>
            <person name="Arruda P.H.E."/>
            <person name="Sun D."/>
            <person name="Schwartz K.J."/>
            <person name="Yoon K."/>
        </authorList>
    </citation>
    <scope>NUCLEOTIDE SEQUENCE [LARGE SCALE GENOMIC DNA]</scope>
    <source>
        <strain evidence="3">CDK2</strain>
    </source>
</reference>
<accession>A0A0P7GD55</accession>
<proteinExistence type="predicted"/>
<dbReference type="AlphaFoldDB" id="A0A0P7GD55"/>
<dbReference type="PATRIC" id="fig|699431.3.peg.2819"/>
<protein>
    <submittedName>
        <fullName evidence="2">Sugar-specific transcriptional regulator TrmB</fullName>
    </submittedName>
</protein>
<dbReference type="InterPro" id="IPR051797">
    <property type="entry name" value="TrmB-like"/>
</dbReference>
<gene>
    <name evidence="2" type="ORF">SY89_02757</name>
</gene>
<evidence type="ECO:0000259" key="1">
    <source>
        <dbReference type="Pfam" id="PF01978"/>
    </source>
</evidence>
<feature type="domain" description="Transcription regulator TrmB N-terminal" evidence="1">
    <location>
        <begin position="10"/>
        <end position="76"/>
    </location>
</feature>
<dbReference type="InterPro" id="IPR002831">
    <property type="entry name" value="Tscrpt_reg_TrmB_N"/>
</dbReference>
<evidence type="ECO:0000313" key="2">
    <source>
        <dbReference type="EMBL" id="KPN32000.1"/>
    </source>
</evidence>
<keyword evidence="3" id="KW-1185">Reference proteome</keyword>
<sequence>MDDADAAAGLTELGLSTYAARTFVGLQKLGVASASEIAQVADVPRSQVYGAADELEELGLIDVQEGSPTRYRPVDIDEARELLYDRLRSTTEAAFDHLETVRGQQAPTDHREAIWTTEGGENVAARVTSLVAGADERVLFATSDPTMLSGDVADALADADAAGVDVTVASADAPVREAAREAGLTAVEVGDATPELSVGRVLLVDDDTVLLSVQPTAEMQSVAGESAFWSDGTGFARVLAAVIREAFV</sequence>